<evidence type="ECO:0000256" key="3">
    <source>
        <dbReference type="ARBA" id="ARBA00022723"/>
    </source>
</evidence>
<feature type="domain" description="Extradiol ring-cleavage dioxygenase class III enzyme subunit B" evidence="6">
    <location>
        <begin position="35"/>
        <end position="246"/>
    </location>
</feature>
<dbReference type="PANTHER" id="PTHR30096">
    <property type="entry name" value="4,5-DOPA DIOXYGENASE EXTRADIOL-LIKE PROTEIN"/>
    <property type="match status" value="1"/>
</dbReference>
<dbReference type="Proteomes" id="UP000647424">
    <property type="component" value="Unassembled WGS sequence"/>
</dbReference>
<dbReference type="CDD" id="cd07363">
    <property type="entry name" value="45_DOPA_Dioxygenase"/>
    <property type="match status" value="1"/>
</dbReference>
<comment type="cofactor">
    <cofactor evidence="1">
        <name>Zn(2+)</name>
        <dbReference type="ChEBI" id="CHEBI:29105"/>
    </cofactor>
</comment>
<dbReference type="GO" id="GO:0008270">
    <property type="term" value="F:zinc ion binding"/>
    <property type="evidence" value="ECO:0007669"/>
    <property type="project" value="InterPro"/>
</dbReference>
<evidence type="ECO:0000256" key="1">
    <source>
        <dbReference type="ARBA" id="ARBA00001947"/>
    </source>
</evidence>
<keyword evidence="5" id="KW-0560">Oxidoreductase</keyword>
<keyword evidence="8" id="KW-1185">Reference proteome</keyword>
<evidence type="ECO:0000313" key="7">
    <source>
        <dbReference type="EMBL" id="MBD8050274.1"/>
    </source>
</evidence>
<keyword evidence="4" id="KW-0862">Zinc</keyword>
<dbReference type="PIRSF" id="PIRSF006157">
    <property type="entry name" value="Doxgns_DODA"/>
    <property type="match status" value="1"/>
</dbReference>
<comment type="caution">
    <text evidence="7">The sequence shown here is derived from an EMBL/GenBank/DDBJ whole genome shotgun (WGS) entry which is preliminary data.</text>
</comment>
<evidence type="ECO:0000256" key="5">
    <source>
        <dbReference type="ARBA" id="ARBA00023002"/>
    </source>
</evidence>
<name>A0A927FF46_9BURK</name>
<proteinExistence type="inferred from homology"/>
<reference evidence="7" key="1">
    <citation type="submission" date="2020-09" db="EMBL/GenBank/DDBJ databases">
        <title>Genome seq and assembly of Limnohabitants sp.</title>
        <authorList>
            <person name="Chhetri G."/>
        </authorList>
    </citation>
    <scope>NUCLEOTIDE SEQUENCE</scope>
    <source>
        <strain evidence="7">JUR4</strain>
    </source>
</reference>
<protein>
    <submittedName>
        <fullName evidence="7">Dioxygenase</fullName>
    </submittedName>
</protein>
<dbReference type="Gene3D" id="3.40.830.10">
    <property type="entry name" value="LigB-like"/>
    <property type="match status" value="1"/>
</dbReference>
<dbReference type="InterPro" id="IPR014436">
    <property type="entry name" value="Extradiol_dOase_DODA"/>
</dbReference>
<gene>
    <name evidence="7" type="ORF">IC609_06940</name>
</gene>
<evidence type="ECO:0000259" key="6">
    <source>
        <dbReference type="Pfam" id="PF02900"/>
    </source>
</evidence>
<organism evidence="7 8">
    <name type="scientific">Limnohabitans radicicola</name>
    <dbReference type="NCBI Taxonomy" id="2771427"/>
    <lineage>
        <taxon>Bacteria</taxon>
        <taxon>Pseudomonadati</taxon>
        <taxon>Pseudomonadota</taxon>
        <taxon>Betaproteobacteria</taxon>
        <taxon>Burkholderiales</taxon>
        <taxon>Comamonadaceae</taxon>
        <taxon>Limnohabitans</taxon>
    </lineage>
</organism>
<dbReference type="GO" id="GO:0016702">
    <property type="term" value="F:oxidoreductase activity, acting on single donors with incorporation of molecular oxygen, incorporation of two atoms of oxygen"/>
    <property type="evidence" value="ECO:0007669"/>
    <property type="project" value="UniProtKB-ARBA"/>
</dbReference>
<dbReference type="GO" id="GO:0008198">
    <property type="term" value="F:ferrous iron binding"/>
    <property type="evidence" value="ECO:0007669"/>
    <property type="project" value="InterPro"/>
</dbReference>
<dbReference type="AlphaFoldDB" id="A0A927FF46"/>
<comment type="similarity">
    <text evidence="2">Belongs to the DODA-type extradiol aromatic ring-opening dioxygenase family.</text>
</comment>
<dbReference type="Pfam" id="PF02900">
    <property type="entry name" value="LigB"/>
    <property type="match status" value="1"/>
</dbReference>
<keyword evidence="7" id="KW-0223">Dioxygenase</keyword>
<evidence type="ECO:0000256" key="4">
    <source>
        <dbReference type="ARBA" id="ARBA00022833"/>
    </source>
</evidence>
<dbReference type="PANTHER" id="PTHR30096:SF0">
    <property type="entry name" value="4,5-DOPA DIOXYGENASE EXTRADIOL-LIKE PROTEIN"/>
    <property type="match status" value="1"/>
</dbReference>
<evidence type="ECO:0000256" key="2">
    <source>
        <dbReference type="ARBA" id="ARBA00007581"/>
    </source>
</evidence>
<evidence type="ECO:0000313" key="8">
    <source>
        <dbReference type="Proteomes" id="UP000647424"/>
    </source>
</evidence>
<dbReference type="SUPFAM" id="SSF53213">
    <property type="entry name" value="LigB-like"/>
    <property type="match status" value="1"/>
</dbReference>
<accession>A0A927FF46</accession>
<keyword evidence="3" id="KW-0479">Metal-binding</keyword>
<sequence>MNTNRSVLFVPHGSPMFALQPGAAGTAMTDVVGQLPTPRAIVVVSPHWETSVPTVGTATRLETLHDFGGFDPRLFQIQYPATGCPEAAQHVVAALQAAGLPVATDATRGLDHGAWVPLRQMFPDADVPVVPLSVQHHGGPQHAYRVGQALAPLAEQGFLIVASGNVTHNLRDWQIISMTGQPTPDYVQQFADWVHAQMVGGHTDALLNYRQTQSAGSRAHPRDEHLLPLFTALGAAGANARPEAFYRGIYDHVIAMDGYAFI</sequence>
<dbReference type="EMBL" id="JACYFT010000001">
    <property type="protein sequence ID" value="MBD8050274.1"/>
    <property type="molecule type" value="Genomic_DNA"/>
</dbReference>
<dbReference type="RefSeq" id="WP_191818677.1">
    <property type="nucleotide sequence ID" value="NZ_JACYFT010000001.1"/>
</dbReference>
<dbReference type="InterPro" id="IPR004183">
    <property type="entry name" value="Xdiol_dOase_suB"/>
</dbReference>